<dbReference type="Proteomes" id="UP001153076">
    <property type="component" value="Unassembled WGS sequence"/>
</dbReference>
<name>A0A9Q1GVE8_9CARY</name>
<dbReference type="EMBL" id="JAKOGI010001379">
    <property type="protein sequence ID" value="KAJ8425934.1"/>
    <property type="molecule type" value="Genomic_DNA"/>
</dbReference>
<sequence>MWLLIELKIGQVTCCAEWQDFNSINKVSDLSDRPFCRFSSSLSQATSSMNTLEVSGLKDNKKTERGRSFGLNQQDYAFKLIQSEQHQCTLLPLLATLMKLLVMHTRRNRNSHTHTYLNISRSKFLTKPSTSKCTLSNGSRSSTFGWSARIRSSGIRQQFNGRSHYLIEKQTKNEEKQTKRIQQSDVTQGFEAAN</sequence>
<gene>
    <name evidence="2" type="ORF">Cgig2_003909</name>
</gene>
<comment type="caution">
    <text evidence="2">The sequence shown here is derived from an EMBL/GenBank/DDBJ whole genome shotgun (WGS) entry which is preliminary data.</text>
</comment>
<dbReference type="AlphaFoldDB" id="A0A9Q1GVE8"/>
<organism evidence="2 3">
    <name type="scientific">Carnegiea gigantea</name>
    <dbReference type="NCBI Taxonomy" id="171969"/>
    <lineage>
        <taxon>Eukaryota</taxon>
        <taxon>Viridiplantae</taxon>
        <taxon>Streptophyta</taxon>
        <taxon>Embryophyta</taxon>
        <taxon>Tracheophyta</taxon>
        <taxon>Spermatophyta</taxon>
        <taxon>Magnoliopsida</taxon>
        <taxon>eudicotyledons</taxon>
        <taxon>Gunneridae</taxon>
        <taxon>Pentapetalae</taxon>
        <taxon>Caryophyllales</taxon>
        <taxon>Cactineae</taxon>
        <taxon>Cactaceae</taxon>
        <taxon>Cactoideae</taxon>
        <taxon>Echinocereeae</taxon>
        <taxon>Carnegiea</taxon>
    </lineage>
</organism>
<feature type="region of interest" description="Disordered" evidence="1">
    <location>
        <begin position="172"/>
        <end position="194"/>
    </location>
</feature>
<accession>A0A9Q1GVE8</accession>
<keyword evidence="3" id="KW-1185">Reference proteome</keyword>
<proteinExistence type="predicted"/>
<protein>
    <submittedName>
        <fullName evidence="2">Uncharacterized protein</fullName>
    </submittedName>
</protein>
<evidence type="ECO:0000256" key="1">
    <source>
        <dbReference type="SAM" id="MobiDB-lite"/>
    </source>
</evidence>
<evidence type="ECO:0000313" key="3">
    <source>
        <dbReference type="Proteomes" id="UP001153076"/>
    </source>
</evidence>
<evidence type="ECO:0000313" key="2">
    <source>
        <dbReference type="EMBL" id="KAJ8425934.1"/>
    </source>
</evidence>
<reference evidence="2" key="1">
    <citation type="submission" date="2022-04" db="EMBL/GenBank/DDBJ databases">
        <title>Carnegiea gigantea Genome sequencing and assembly v2.</title>
        <authorList>
            <person name="Copetti D."/>
            <person name="Sanderson M.J."/>
            <person name="Burquez A."/>
            <person name="Wojciechowski M.F."/>
        </authorList>
    </citation>
    <scope>NUCLEOTIDE SEQUENCE</scope>
    <source>
        <strain evidence="2">SGP5-SGP5p</strain>
        <tissue evidence="2">Aerial part</tissue>
    </source>
</reference>